<protein>
    <submittedName>
        <fullName evidence="2">Uncharacterized protein</fullName>
    </submittedName>
</protein>
<proteinExistence type="predicted"/>
<evidence type="ECO:0000313" key="2">
    <source>
        <dbReference type="EMBL" id="KKN41037.1"/>
    </source>
</evidence>
<sequence>MAPQANVRLEWHGEKIRGKGRRAVERAMQAWGAQVVADAKNDVHRLTGTLSRTLHTASRSYKPSSDQAEEGGGAVAAGDLPEWEGDNAFIVAGSWISYAIHELRRGGAHDFLSRAVNRANGRFKGLLQQAFGSEGLK</sequence>
<gene>
    <name evidence="2" type="ORF">LCGC14_0727250</name>
</gene>
<feature type="region of interest" description="Disordered" evidence="1">
    <location>
        <begin position="56"/>
        <end position="79"/>
    </location>
</feature>
<evidence type="ECO:0000256" key="1">
    <source>
        <dbReference type="SAM" id="MobiDB-lite"/>
    </source>
</evidence>
<feature type="compositionally biased region" description="Polar residues" evidence="1">
    <location>
        <begin position="56"/>
        <end position="66"/>
    </location>
</feature>
<reference evidence="2" key="1">
    <citation type="journal article" date="2015" name="Nature">
        <title>Complex archaea that bridge the gap between prokaryotes and eukaryotes.</title>
        <authorList>
            <person name="Spang A."/>
            <person name="Saw J.H."/>
            <person name="Jorgensen S.L."/>
            <person name="Zaremba-Niedzwiedzka K."/>
            <person name="Martijn J."/>
            <person name="Lind A.E."/>
            <person name="van Eijk R."/>
            <person name="Schleper C."/>
            <person name="Guy L."/>
            <person name="Ettema T.J."/>
        </authorList>
    </citation>
    <scope>NUCLEOTIDE SEQUENCE</scope>
</reference>
<accession>A0A0F9QVN3</accession>
<comment type="caution">
    <text evidence="2">The sequence shown here is derived from an EMBL/GenBank/DDBJ whole genome shotgun (WGS) entry which is preliminary data.</text>
</comment>
<organism evidence="2">
    <name type="scientific">marine sediment metagenome</name>
    <dbReference type="NCBI Taxonomy" id="412755"/>
    <lineage>
        <taxon>unclassified sequences</taxon>
        <taxon>metagenomes</taxon>
        <taxon>ecological metagenomes</taxon>
    </lineage>
</organism>
<dbReference type="EMBL" id="LAZR01001671">
    <property type="protein sequence ID" value="KKN41037.1"/>
    <property type="molecule type" value="Genomic_DNA"/>
</dbReference>
<dbReference type="AlphaFoldDB" id="A0A0F9QVN3"/>
<name>A0A0F9QVN3_9ZZZZ</name>